<proteinExistence type="predicted"/>
<dbReference type="EMBL" id="JAARSH010000005">
    <property type="protein sequence ID" value="MBC1616404.1"/>
    <property type="molecule type" value="Genomic_DNA"/>
</dbReference>
<name>A0A842AHR9_9LIST</name>
<protein>
    <submittedName>
        <fullName evidence="1">Uncharacterized protein</fullName>
    </submittedName>
</protein>
<dbReference type="Proteomes" id="UP000574104">
    <property type="component" value="Unassembled WGS sequence"/>
</dbReference>
<organism evidence="1 2">
    <name type="scientific">Listeria booriae</name>
    <dbReference type="NCBI Taxonomy" id="1552123"/>
    <lineage>
        <taxon>Bacteria</taxon>
        <taxon>Bacillati</taxon>
        <taxon>Bacillota</taxon>
        <taxon>Bacilli</taxon>
        <taxon>Bacillales</taxon>
        <taxon>Listeriaceae</taxon>
        <taxon>Listeria</taxon>
    </lineage>
</organism>
<accession>A0A842AHR9</accession>
<evidence type="ECO:0000313" key="1">
    <source>
        <dbReference type="EMBL" id="MBC1616404.1"/>
    </source>
</evidence>
<dbReference type="AlphaFoldDB" id="A0A842AHR9"/>
<sequence>MTQNEKDRAIVNRALEMCNVAQRGLGRCDNNFLIQAVEIADRLLAEREILEKMNESQKMLLWHLRDDYMNQRGTNGFTTSLYVMFENLIEFDGRHYEKYGKFNEKERVQIIRAFTKWALEQEDDE</sequence>
<gene>
    <name evidence="1" type="ORF">HB904_09400</name>
</gene>
<dbReference type="RefSeq" id="WP_185434384.1">
    <property type="nucleotide sequence ID" value="NZ_JAARSH010000005.1"/>
</dbReference>
<comment type="caution">
    <text evidence="1">The sequence shown here is derived from an EMBL/GenBank/DDBJ whole genome shotgun (WGS) entry which is preliminary data.</text>
</comment>
<evidence type="ECO:0000313" key="2">
    <source>
        <dbReference type="Proteomes" id="UP000574104"/>
    </source>
</evidence>
<reference evidence="1 2" key="1">
    <citation type="submission" date="2020-03" db="EMBL/GenBank/DDBJ databases">
        <title>Soil Listeria distribution.</title>
        <authorList>
            <person name="Liao J."/>
            <person name="Wiedmann M."/>
        </authorList>
    </citation>
    <scope>NUCLEOTIDE SEQUENCE [LARGE SCALE GENOMIC DNA]</scope>
    <source>
        <strain evidence="1 2">FSL L7-1299</strain>
    </source>
</reference>